<name>A0A8C9QXL5_SCLFO</name>
<dbReference type="GeneTree" id="ENSGT00390000015500"/>
<evidence type="ECO:0000256" key="3">
    <source>
        <dbReference type="ARBA" id="ARBA00035625"/>
    </source>
</evidence>
<dbReference type="SUPFAM" id="SSF48371">
    <property type="entry name" value="ARM repeat"/>
    <property type="match status" value="2"/>
</dbReference>
<organism evidence="8 9">
    <name type="scientific">Scleropages formosus</name>
    <name type="common">Asian bonytongue</name>
    <name type="synonym">Osteoglossum formosum</name>
    <dbReference type="NCBI Taxonomy" id="113540"/>
    <lineage>
        <taxon>Eukaryota</taxon>
        <taxon>Metazoa</taxon>
        <taxon>Chordata</taxon>
        <taxon>Craniata</taxon>
        <taxon>Vertebrata</taxon>
        <taxon>Euteleostomi</taxon>
        <taxon>Actinopterygii</taxon>
        <taxon>Neopterygii</taxon>
        <taxon>Teleostei</taxon>
        <taxon>Osteoglossocephala</taxon>
        <taxon>Osteoglossomorpha</taxon>
        <taxon>Osteoglossiformes</taxon>
        <taxon>Osteoglossidae</taxon>
        <taxon>Scleropages</taxon>
    </lineage>
</organism>
<comment type="similarity">
    <text evidence="1">Belongs to the THADA family.</text>
</comment>
<dbReference type="GO" id="GO:0030488">
    <property type="term" value="P:tRNA methylation"/>
    <property type="evidence" value="ECO:0007669"/>
    <property type="project" value="TreeGrafter"/>
</dbReference>
<accession>A0A8C9QXL5</accession>
<evidence type="ECO:0000259" key="5">
    <source>
        <dbReference type="Pfam" id="PF10350"/>
    </source>
</evidence>
<reference evidence="8" key="3">
    <citation type="submission" date="2025-09" db="UniProtKB">
        <authorList>
            <consortium name="Ensembl"/>
        </authorList>
    </citation>
    <scope>IDENTIFICATION</scope>
</reference>
<dbReference type="InterPro" id="IPR056842">
    <property type="entry name" value="THADA-like_TPR_C"/>
</dbReference>
<evidence type="ECO:0000256" key="4">
    <source>
        <dbReference type="ARBA" id="ARBA00035698"/>
    </source>
</evidence>
<evidence type="ECO:0000259" key="7">
    <source>
        <dbReference type="Pfam" id="PF25151"/>
    </source>
</evidence>
<reference evidence="8 9" key="1">
    <citation type="submission" date="2019-04" db="EMBL/GenBank/DDBJ databases">
        <authorList>
            <consortium name="Wellcome Sanger Institute Data Sharing"/>
        </authorList>
    </citation>
    <scope>NUCLEOTIDE SEQUENCE [LARGE SCALE GENOMIC DNA]</scope>
</reference>
<feature type="domain" description="tRNA (32-2'-O)-methyltransferase regulator THADA-like C-terminal TPR repeats region" evidence="7">
    <location>
        <begin position="1282"/>
        <end position="1445"/>
    </location>
</feature>
<evidence type="ECO:0000259" key="6">
    <source>
        <dbReference type="Pfam" id="PF25150"/>
    </source>
</evidence>
<evidence type="ECO:0000313" key="9">
    <source>
        <dbReference type="Proteomes" id="UP000694397"/>
    </source>
</evidence>
<evidence type="ECO:0000313" key="8">
    <source>
        <dbReference type="Ensembl" id="ENSSFOP00015001050.2"/>
    </source>
</evidence>
<dbReference type="Pfam" id="PF10350">
    <property type="entry name" value="DUF2428"/>
    <property type="match status" value="1"/>
</dbReference>
<protein>
    <recommendedName>
        <fullName evidence="4">tRNA (32-2'-O)-methyltransferase regulator THADA</fullName>
    </recommendedName>
</protein>
<dbReference type="Proteomes" id="UP000694397">
    <property type="component" value="Chromosome 8"/>
</dbReference>
<dbReference type="Pfam" id="PF25151">
    <property type="entry name" value="TPR_Trm732_C"/>
    <property type="match status" value="1"/>
</dbReference>
<dbReference type="Pfam" id="PF25150">
    <property type="entry name" value="TPR_Trm732"/>
    <property type="match status" value="1"/>
</dbReference>
<evidence type="ECO:0000256" key="1">
    <source>
        <dbReference type="ARBA" id="ARBA00010409"/>
    </source>
</evidence>
<feature type="domain" description="DUF2428" evidence="5">
    <location>
        <begin position="980"/>
        <end position="1280"/>
    </location>
</feature>
<keyword evidence="2" id="KW-0819">tRNA processing</keyword>
<dbReference type="InterPro" id="IPR016024">
    <property type="entry name" value="ARM-type_fold"/>
</dbReference>
<dbReference type="InterPro" id="IPR019442">
    <property type="entry name" value="THADA/TRM732_DUF2428"/>
</dbReference>
<gene>
    <name evidence="8" type="primary">THADA</name>
</gene>
<dbReference type="Ensembl" id="ENSSFOT00015001081.2">
    <property type="protein sequence ID" value="ENSSFOP00015001050.2"/>
    <property type="gene ID" value="ENSSFOG00015000782.2"/>
</dbReference>
<sequence>MVVKKKKAAKVESVSLDPAKLEELRASLSMDGDPGTSLLAQNLLNCLCVTDPVQQVQLVKKAGTLLVDLKEDASPPNPLLVACLETLAIMYTSLQAKNPLKKAVASTLCSVPAWLQESAVVCLSARLFDCFSTLGPDHYPHLTDCVTSCLDGFPIGERCIQSQLTEVLKFLQKALSEYLQMNRNLAGCHVAQAQLMQSCLAAVKASMLVVQRSQEPIRASLWTFPSQCPLQDILIELLHCHTQILMEEDLLQVVQSTAGMAVVVLIRIMLGNGDRLAEVLADMLLCPEEVDPSTPQWLKESCAGLYQRKRPSAVSLYLCHGTLAMLTWRDDSLGSQGDRLLLLVPRMLISLDTSVKESSTAMVVARVLTLWSGAALERLQGLSWTSTLREALRGGSELTTCLLEHAHTQWEHPLDGVRHQTRALFQNLLRLHQMCVGTSDLALDHFVVELTQSLMGLEWHVRGKYGSLGCLVEHFGARHLLALDSQLPARLLSLMGDQTLAPYASDLLEKLFVSHKAELSERKEKVPDWIDQWHLTWITPLLEVLCQAQMDETTYILDYFLPKLLRCSPSSLGHMVQALLNMPSCTKGIPGSRGALGALMTCLRAARSQGVLCPTTDGLWGGMVPLSLLRQALVHTHDQIRLDALGLLCESHRSTESVSSQEMDLIRHFLPWSLNSQSPGGRQQTVSLLKKLLWRMNDSAQLMRKRLGRGKTYDGGQEDQRTLEMYQAFLCWLCEMLFQAVFAGASYTTCLTSLQLLGLVAEIFTFSAESDGFALGESVSCAYAQTVLHCLASNFLEVKQLASTLLRKLPPPAVGLEGPDRMQLLLKVALDLSSSTKPFDSVTAAHLINLLVHLEGIPEALERCAQEQGASIQLPSPAVLRVSQASTLERNTLSVVQFLLRCLWTEVAQAELSLLRAAATCPLYGRTHCITASLQQLDTRLLSDHKNILMLSSVKLGEKLMTICVSTCRNLFLRAEWKRVVSELIDVSYRMSEVVSPVVQSSSPEGLIPMDTDSETSAGLQRILQEIQPQDTNNFFTEARELNAQMSRAIGSPDLRCSPHKNSTGGSSERYRVTAQMVLVCCWRSMKEVCMLLGQLCQAMPLEIRETQKDGVITEEQVEGVGRYFREQLLQSRHRGAFELAYVGFVHLTDMLCRSGSQTLQQLPKLWLKEVLEQVKSSDPSSKLCATRRSAGIPFYIQALLSSEPKSSSCSLLKATMKELIGLAIPPCPLPTGHSTVPQVHALNILRALYRDTRLGENIVPFVSEGMQAAVLGFTSPVWAVRNSSTLLFSTLITRIFGVKKGKDEHSKKNRMTGREFFTRFPALYPFLLQQLKEAAETVDSDSGQVKLHPSLFLLLLILGRLYPSPMDGSSSPLGLASFRPFIIKCGHSAVYRTREMAARALVPFVLVTKVPSIIQTLLKELPLESGPKCQQNHIHGTLLQVLHLLHSYQKDTHRPHSDGQENDIAIVLQPYLWLATRQNPCLVTRASLLDLLWTLCGSQLCPADGPGLTKLREETLAILMDSELFASGSLPATSPGATQYFLSLARVATSASIERPELWGVGSRGPLLLTCLLQCPQYEVRQLVLDVALEALEKETGDSSSSHHISSLLRNISHMLTSMALHETHPPCLAKVLLVLSSLSLTSVLPWRDGISVLTDAEVLKRLLALAEDSPHSVELHCAVLTLTSQLIVHLAESGFQAAGLDTMELASHWGTLVTRCCTDEEPVEVKLMAAEVLVKATPSLLANSTLPLRLVDTVALWRSLFTLLQDEDQDVRDRASRFATMVPAQLLLPENSEVPWTGVCSSVALELGVGLLCQLFRVWGQVSTGVFILADWLLGDAALEREPEEMASLDEDFLFEKGELNLWAEPLKWARLLHRHLSCLLRLLGVGEVSRGQLDELSSRAESRAQATGWSLQALPPLPQFSCTAEHERLTVLSERAALTLEVVGSLRLLAQA</sequence>
<proteinExistence type="inferred from homology"/>
<evidence type="ECO:0000256" key="2">
    <source>
        <dbReference type="ARBA" id="ARBA00022694"/>
    </source>
</evidence>
<reference evidence="8" key="2">
    <citation type="submission" date="2025-08" db="UniProtKB">
        <authorList>
            <consortium name="Ensembl"/>
        </authorList>
    </citation>
    <scope>IDENTIFICATION</scope>
</reference>
<dbReference type="GO" id="GO:0005829">
    <property type="term" value="C:cytosol"/>
    <property type="evidence" value="ECO:0007669"/>
    <property type="project" value="TreeGrafter"/>
</dbReference>
<dbReference type="InterPro" id="IPR051954">
    <property type="entry name" value="tRNA_methyltransferase_THADA"/>
</dbReference>
<dbReference type="PANTHER" id="PTHR14387">
    <property type="entry name" value="THADA/DEATH RECEPTOR INTERACTING PROTEIN"/>
    <property type="match status" value="1"/>
</dbReference>
<dbReference type="OrthoDB" id="73997at2759"/>
<feature type="domain" description="tRNA (32-2'-O)-methyltransferase regulator THADA-like TPR repeats region" evidence="6">
    <location>
        <begin position="533"/>
        <end position="763"/>
    </location>
</feature>
<dbReference type="InterPro" id="IPR056843">
    <property type="entry name" value="THADA-like_TPR"/>
</dbReference>
<comment type="function">
    <text evidence="3">Together with methyltransferase FTSJ1, methylates the 2'-O-ribose of nucleotides at position 32 of the anticodon loop of substrate tRNAs.</text>
</comment>
<dbReference type="PANTHER" id="PTHR14387:SF7">
    <property type="entry name" value="THYROID ADENOMA-ASSOCIATED PROTEIN"/>
    <property type="match status" value="1"/>
</dbReference>
<keyword evidence="9" id="KW-1185">Reference proteome</keyword>